<dbReference type="VEuPathDB" id="VectorBase:AQUA014908"/>
<evidence type="ECO:0000313" key="3">
    <source>
        <dbReference type="Proteomes" id="UP000076407"/>
    </source>
</evidence>
<reference evidence="2" key="1">
    <citation type="submission" date="2020-05" db="UniProtKB">
        <authorList>
            <consortium name="EnsemblMetazoa"/>
        </authorList>
    </citation>
    <scope>IDENTIFICATION</scope>
    <source>
        <strain evidence="2">SANGQUA</strain>
    </source>
</reference>
<name>A0A182XSV3_ANOQN</name>
<dbReference type="AlphaFoldDB" id="A0A182XSV3"/>
<accession>A0A182XSV3</accession>
<feature type="transmembrane region" description="Helical" evidence="1">
    <location>
        <begin position="65"/>
        <end position="87"/>
    </location>
</feature>
<keyword evidence="3" id="KW-1185">Reference proteome</keyword>
<evidence type="ECO:0000256" key="1">
    <source>
        <dbReference type="SAM" id="Phobius"/>
    </source>
</evidence>
<keyword evidence="1" id="KW-1133">Transmembrane helix</keyword>
<sequence length="113" mass="12775">MKIKIKQKGKERIITLCISKCSGSVQTHVCELQLSSTQGESSFTGYNSYRLKRCTMIMIWMNETLNLFVTNCLTGCLCLAFSVPLSLSFSLQFTHENKSCQYESTRNGTVVKK</sequence>
<evidence type="ECO:0000313" key="2">
    <source>
        <dbReference type="EnsemblMetazoa" id="AQUA014908-PA"/>
    </source>
</evidence>
<organism evidence="2 3">
    <name type="scientific">Anopheles quadriannulatus</name>
    <name type="common">Mosquito</name>
    <dbReference type="NCBI Taxonomy" id="34691"/>
    <lineage>
        <taxon>Eukaryota</taxon>
        <taxon>Metazoa</taxon>
        <taxon>Ecdysozoa</taxon>
        <taxon>Arthropoda</taxon>
        <taxon>Hexapoda</taxon>
        <taxon>Insecta</taxon>
        <taxon>Pterygota</taxon>
        <taxon>Neoptera</taxon>
        <taxon>Endopterygota</taxon>
        <taxon>Diptera</taxon>
        <taxon>Nematocera</taxon>
        <taxon>Culicoidea</taxon>
        <taxon>Culicidae</taxon>
        <taxon>Anophelinae</taxon>
        <taxon>Anopheles</taxon>
    </lineage>
</organism>
<protein>
    <submittedName>
        <fullName evidence="2">Uncharacterized protein</fullName>
    </submittedName>
</protein>
<dbReference type="Proteomes" id="UP000076407">
    <property type="component" value="Unassembled WGS sequence"/>
</dbReference>
<proteinExistence type="predicted"/>
<keyword evidence="1" id="KW-0472">Membrane</keyword>
<keyword evidence="1" id="KW-0812">Transmembrane</keyword>
<dbReference type="EnsemblMetazoa" id="AQUA014908-RA">
    <property type="protein sequence ID" value="AQUA014908-PA"/>
    <property type="gene ID" value="AQUA014908"/>
</dbReference>